<dbReference type="InterPro" id="IPR007267">
    <property type="entry name" value="GtrA_DPMS_TM"/>
</dbReference>
<comment type="subcellular location">
    <subcellularLocation>
        <location evidence="1">Membrane</location>
        <topology evidence="1">Multi-pass membrane protein</topology>
    </subcellularLocation>
</comment>
<evidence type="ECO:0000256" key="6">
    <source>
        <dbReference type="SAM" id="MobiDB-lite"/>
    </source>
</evidence>
<name>A0ABU1FQ73_9MICC</name>
<feature type="transmembrane region" description="Helical" evidence="7">
    <location>
        <begin position="55"/>
        <end position="74"/>
    </location>
</feature>
<organism evidence="9 10">
    <name type="scientific">Nesterenkonia flava</name>
    <dbReference type="NCBI Taxonomy" id="469799"/>
    <lineage>
        <taxon>Bacteria</taxon>
        <taxon>Bacillati</taxon>
        <taxon>Actinomycetota</taxon>
        <taxon>Actinomycetes</taxon>
        <taxon>Micrococcales</taxon>
        <taxon>Micrococcaceae</taxon>
        <taxon>Nesterenkonia</taxon>
    </lineage>
</organism>
<comment type="caution">
    <text evidence="9">The sequence shown here is derived from an EMBL/GenBank/DDBJ whole genome shotgun (WGS) entry which is preliminary data.</text>
</comment>
<keyword evidence="10" id="KW-1185">Reference proteome</keyword>
<keyword evidence="5 7" id="KW-0472">Membrane</keyword>
<evidence type="ECO:0000256" key="5">
    <source>
        <dbReference type="ARBA" id="ARBA00023136"/>
    </source>
</evidence>
<keyword evidence="4 7" id="KW-1133">Transmembrane helix</keyword>
<evidence type="ECO:0000256" key="1">
    <source>
        <dbReference type="ARBA" id="ARBA00004141"/>
    </source>
</evidence>
<reference evidence="10" key="1">
    <citation type="submission" date="2023-07" db="EMBL/GenBank/DDBJ databases">
        <title>Description of three actinobacteria isolated from air of manufacturing shop in a pharmaceutical factory.</title>
        <authorList>
            <person name="Zhang D.-F."/>
        </authorList>
    </citation>
    <scope>NUCLEOTIDE SEQUENCE [LARGE SCALE GENOMIC DNA]</scope>
    <source>
        <strain evidence="10">CCTCC AB 207010</strain>
    </source>
</reference>
<dbReference type="PANTHER" id="PTHR38459:SF1">
    <property type="entry name" value="PROPHAGE BACTOPRENOL-LINKED GLUCOSE TRANSLOCASE HOMOLOG"/>
    <property type="match status" value="1"/>
</dbReference>
<feature type="transmembrane region" description="Helical" evidence="7">
    <location>
        <begin position="118"/>
        <end position="138"/>
    </location>
</feature>
<feature type="domain" description="GtrA/DPMS transmembrane" evidence="8">
    <location>
        <begin position="22"/>
        <end position="144"/>
    </location>
</feature>
<evidence type="ECO:0000259" key="8">
    <source>
        <dbReference type="Pfam" id="PF04138"/>
    </source>
</evidence>
<dbReference type="Proteomes" id="UP001260872">
    <property type="component" value="Unassembled WGS sequence"/>
</dbReference>
<evidence type="ECO:0000313" key="9">
    <source>
        <dbReference type="EMBL" id="MDR5710790.1"/>
    </source>
</evidence>
<dbReference type="EMBL" id="JAVKGT010000002">
    <property type="protein sequence ID" value="MDR5710790.1"/>
    <property type="molecule type" value="Genomic_DNA"/>
</dbReference>
<feature type="compositionally biased region" description="Low complexity" evidence="6">
    <location>
        <begin position="176"/>
        <end position="191"/>
    </location>
</feature>
<accession>A0ABU1FQ73</accession>
<protein>
    <submittedName>
        <fullName evidence="9">GtrA family protein</fullName>
    </submittedName>
</protein>
<feature type="transmembrane region" description="Helical" evidence="7">
    <location>
        <begin position="86"/>
        <end position="112"/>
    </location>
</feature>
<evidence type="ECO:0000256" key="3">
    <source>
        <dbReference type="ARBA" id="ARBA00022692"/>
    </source>
</evidence>
<dbReference type="RefSeq" id="WP_310536181.1">
    <property type="nucleotide sequence ID" value="NZ_BAAAOC010000015.1"/>
</dbReference>
<dbReference type="Pfam" id="PF04138">
    <property type="entry name" value="GtrA_DPMS_TM"/>
    <property type="match status" value="1"/>
</dbReference>
<evidence type="ECO:0000256" key="2">
    <source>
        <dbReference type="ARBA" id="ARBA00009399"/>
    </source>
</evidence>
<evidence type="ECO:0000256" key="4">
    <source>
        <dbReference type="ARBA" id="ARBA00022989"/>
    </source>
</evidence>
<evidence type="ECO:0000256" key="7">
    <source>
        <dbReference type="SAM" id="Phobius"/>
    </source>
</evidence>
<evidence type="ECO:0000313" key="10">
    <source>
        <dbReference type="Proteomes" id="UP001260872"/>
    </source>
</evidence>
<proteinExistence type="inferred from homology"/>
<dbReference type="PANTHER" id="PTHR38459">
    <property type="entry name" value="PROPHAGE BACTOPRENOL-LINKED GLUCOSE TRANSLOCASE HOMOLOG"/>
    <property type="match status" value="1"/>
</dbReference>
<dbReference type="InterPro" id="IPR051401">
    <property type="entry name" value="GtrA_CellWall_Glycosyl"/>
</dbReference>
<keyword evidence="3 7" id="KW-0812">Transmembrane</keyword>
<gene>
    <name evidence="9" type="ORF">RH857_01360</name>
</gene>
<feature type="transmembrane region" description="Helical" evidence="7">
    <location>
        <begin position="20"/>
        <end position="43"/>
    </location>
</feature>
<comment type="similarity">
    <text evidence="2">Belongs to the GtrA family.</text>
</comment>
<feature type="region of interest" description="Disordered" evidence="6">
    <location>
        <begin position="153"/>
        <end position="198"/>
    </location>
</feature>
<sequence>MILTLWNKATTLVRLLWREVAKFGVVGGVAFVIDSAIFLWLISGPMDDSHVKAKAIAVALATLFSWMGNRYWTFRHRRTKTRSRELVMFVIMNVIGLGIQSGCVAFSFYVLGLTSARASFISGSIVGMILAMCFRFVAYKFWVFTGDEETARSAEVTGSQEPPHMIGDVDLAAPKAGSGQSSAPQAPASSSTEGDPRS</sequence>